<proteinExistence type="predicted"/>
<dbReference type="PANTHER" id="PTHR12323">
    <property type="entry name" value="SR-RELATED CTD ASSOCIATED FACTOR 6"/>
    <property type="match status" value="1"/>
</dbReference>
<evidence type="ECO:0000256" key="1">
    <source>
        <dbReference type="SAM" id="MobiDB-lite"/>
    </source>
</evidence>
<dbReference type="Pfam" id="PF25127">
    <property type="entry name" value="DUF7819"/>
    <property type="match status" value="1"/>
</dbReference>
<dbReference type="PANTHER" id="PTHR12323:SF0">
    <property type="entry name" value="CALCIUM HOMEOSTASIS ENDOPLASMIC RETICULUM PROTEIN"/>
    <property type="match status" value="1"/>
</dbReference>
<feature type="non-terminal residue" evidence="3">
    <location>
        <position position="128"/>
    </location>
</feature>
<accession>A0AAW0Y8Q6</accession>
<evidence type="ECO:0000259" key="2">
    <source>
        <dbReference type="Pfam" id="PF25127"/>
    </source>
</evidence>
<comment type="caution">
    <text evidence="3">The sequence shown here is derived from an EMBL/GenBank/DDBJ whole genome shotgun (WGS) entry which is preliminary data.</text>
</comment>
<evidence type="ECO:0000313" key="3">
    <source>
        <dbReference type="EMBL" id="KAK8748428.1"/>
    </source>
</evidence>
<dbReference type="GO" id="GO:0048471">
    <property type="term" value="C:perinuclear region of cytoplasm"/>
    <property type="evidence" value="ECO:0007669"/>
    <property type="project" value="TreeGrafter"/>
</dbReference>
<dbReference type="GO" id="GO:0006874">
    <property type="term" value="P:intracellular calcium ion homeostasis"/>
    <property type="evidence" value="ECO:0007669"/>
    <property type="project" value="TreeGrafter"/>
</dbReference>
<dbReference type="InterPro" id="IPR056721">
    <property type="entry name" value="DUF7819"/>
</dbReference>
<dbReference type="EMBL" id="JARKIK010000012">
    <property type="protein sequence ID" value="KAK8748428.1"/>
    <property type="molecule type" value="Genomic_DNA"/>
</dbReference>
<protein>
    <recommendedName>
        <fullName evidence="2">DUF7819 domain-containing protein</fullName>
    </recommendedName>
</protein>
<name>A0AAW0Y8Q6_CHEQU</name>
<feature type="compositionally biased region" description="Pro residues" evidence="1">
    <location>
        <begin position="12"/>
        <end position="23"/>
    </location>
</feature>
<feature type="compositionally biased region" description="Pro residues" evidence="1">
    <location>
        <begin position="35"/>
        <end position="44"/>
    </location>
</feature>
<gene>
    <name evidence="3" type="ORF">OTU49_016138</name>
</gene>
<feature type="non-terminal residue" evidence="3">
    <location>
        <position position="1"/>
    </location>
</feature>
<feature type="domain" description="DUF7819" evidence="2">
    <location>
        <begin position="61"/>
        <end position="128"/>
    </location>
</feature>
<feature type="region of interest" description="Disordered" evidence="1">
    <location>
        <begin position="1"/>
        <end position="62"/>
    </location>
</feature>
<sequence length="128" mass="13785">AAAQSGGYAGAPPQPQFPPPPGTAPSIPSALDFNQPPPGFPPGLPLVDFSKPPPGFPVEEQKENLVPTVPYYELPAGLMAPLVKMEHHKYMPLNPSDLRLPPPTPPSDRLLRAVENFYAPPSHEKPRN</sequence>
<keyword evidence="4" id="KW-1185">Reference proteome</keyword>
<dbReference type="Proteomes" id="UP001445076">
    <property type="component" value="Unassembled WGS sequence"/>
</dbReference>
<organism evidence="3 4">
    <name type="scientific">Cherax quadricarinatus</name>
    <name type="common">Australian red claw crayfish</name>
    <dbReference type="NCBI Taxonomy" id="27406"/>
    <lineage>
        <taxon>Eukaryota</taxon>
        <taxon>Metazoa</taxon>
        <taxon>Ecdysozoa</taxon>
        <taxon>Arthropoda</taxon>
        <taxon>Crustacea</taxon>
        <taxon>Multicrustacea</taxon>
        <taxon>Malacostraca</taxon>
        <taxon>Eumalacostraca</taxon>
        <taxon>Eucarida</taxon>
        <taxon>Decapoda</taxon>
        <taxon>Pleocyemata</taxon>
        <taxon>Astacidea</taxon>
        <taxon>Parastacoidea</taxon>
        <taxon>Parastacidae</taxon>
        <taxon>Cherax</taxon>
    </lineage>
</organism>
<reference evidence="3 4" key="1">
    <citation type="journal article" date="2024" name="BMC Genomics">
        <title>Genome assembly of redclaw crayfish (Cherax quadricarinatus) provides insights into its immune adaptation and hypoxia tolerance.</title>
        <authorList>
            <person name="Liu Z."/>
            <person name="Zheng J."/>
            <person name="Li H."/>
            <person name="Fang K."/>
            <person name="Wang S."/>
            <person name="He J."/>
            <person name="Zhou D."/>
            <person name="Weng S."/>
            <person name="Chi M."/>
            <person name="Gu Z."/>
            <person name="He J."/>
            <person name="Li F."/>
            <person name="Wang M."/>
        </authorList>
    </citation>
    <scope>NUCLEOTIDE SEQUENCE [LARGE SCALE GENOMIC DNA]</scope>
    <source>
        <strain evidence="3">ZL_2023a</strain>
    </source>
</reference>
<evidence type="ECO:0000313" key="4">
    <source>
        <dbReference type="Proteomes" id="UP001445076"/>
    </source>
</evidence>
<dbReference type="AlphaFoldDB" id="A0AAW0Y8Q6"/>